<reference evidence="3" key="1">
    <citation type="submission" date="2020-07" db="EMBL/GenBank/DDBJ databases">
        <authorList>
            <person name="Lin J."/>
        </authorList>
    </citation>
    <scope>NUCLEOTIDE SEQUENCE</scope>
</reference>
<dbReference type="SMART" id="SM00666">
    <property type="entry name" value="PB1"/>
    <property type="match status" value="1"/>
</dbReference>
<feature type="region of interest" description="Disordered" evidence="1">
    <location>
        <begin position="140"/>
        <end position="199"/>
    </location>
</feature>
<dbReference type="Pfam" id="PF00564">
    <property type="entry name" value="PB1"/>
    <property type="match status" value="1"/>
</dbReference>
<proteinExistence type="predicted"/>
<feature type="domain" description="PB1" evidence="2">
    <location>
        <begin position="37"/>
        <end position="129"/>
    </location>
</feature>
<evidence type="ECO:0000256" key="1">
    <source>
        <dbReference type="SAM" id="MobiDB-lite"/>
    </source>
</evidence>
<sequence length="330" mass="33806">MAAAAASSGAGDGGAEEGGGERVKLLCCLGGRILPRPSDGALRCVGGDTRIVSVLRSAPLPVVLAKIADAYAPLPAPLAMRYQLPDEDLDALISVSTPEDLENMMEEYDKLAAAAPGPSPKLRVFLFPLLSDPPIPIPTPIPIPIPTAPSSATSTPSTASGGARAPRASRRRSPTPTAPRRPPRSTAPPAATPVRPLHPLPRLERHLAIDLRSASASAAALLLSPDISAMIGCGGGGGGYAHIANPSSSELHHSHIVSFQSVGIANVPGAPLPIPTNPQIPPAGTRVNPHSEENPSEAAAAVAAKVVAQPPAETKYRQPLSQLRLCPLPC</sequence>
<dbReference type="InterPro" id="IPR000270">
    <property type="entry name" value="PB1_dom"/>
</dbReference>
<evidence type="ECO:0000313" key="3">
    <source>
        <dbReference type="EMBL" id="CAD1831887.1"/>
    </source>
</evidence>
<dbReference type="EMBL" id="LR862149">
    <property type="protein sequence ID" value="CAD1831887.1"/>
    <property type="molecule type" value="Genomic_DNA"/>
</dbReference>
<gene>
    <name evidence="3" type="ORF">CB5_LOCUS15098</name>
</gene>
<accession>A0A6V7PM48</accession>
<dbReference type="SUPFAM" id="SSF54277">
    <property type="entry name" value="CAD &amp; PB1 domains"/>
    <property type="match status" value="1"/>
</dbReference>
<protein>
    <recommendedName>
        <fullName evidence="2">PB1 domain-containing protein</fullName>
    </recommendedName>
</protein>
<organism evidence="3">
    <name type="scientific">Ananas comosus var. bracteatus</name>
    <name type="common">red pineapple</name>
    <dbReference type="NCBI Taxonomy" id="296719"/>
    <lineage>
        <taxon>Eukaryota</taxon>
        <taxon>Viridiplantae</taxon>
        <taxon>Streptophyta</taxon>
        <taxon>Embryophyta</taxon>
        <taxon>Tracheophyta</taxon>
        <taxon>Spermatophyta</taxon>
        <taxon>Magnoliopsida</taxon>
        <taxon>Liliopsida</taxon>
        <taxon>Poales</taxon>
        <taxon>Bromeliaceae</taxon>
        <taxon>Bromelioideae</taxon>
        <taxon>Ananas</taxon>
    </lineage>
</organism>
<dbReference type="CDD" id="cd06410">
    <property type="entry name" value="PB1_UP2"/>
    <property type="match status" value="1"/>
</dbReference>
<dbReference type="AlphaFoldDB" id="A0A6V7PM48"/>
<dbReference type="Gene3D" id="3.10.20.90">
    <property type="entry name" value="Phosphatidylinositol 3-kinase Catalytic Subunit, Chain A, domain 1"/>
    <property type="match status" value="1"/>
</dbReference>
<name>A0A6V7PM48_ANACO</name>
<dbReference type="InterPro" id="IPR053198">
    <property type="entry name" value="Gynoecium_Dev_Regulator"/>
</dbReference>
<feature type="compositionally biased region" description="Low complexity" evidence="1">
    <location>
        <begin position="148"/>
        <end position="166"/>
    </location>
</feature>
<feature type="compositionally biased region" description="Low complexity" evidence="1">
    <location>
        <begin position="187"/>
        <end position="197"/>
    </location>
</feature>
<evidence type="ECO:0000259" key="2">
    <source>
        <dbReference type="SMART" id="SM00666"/>
    </source>
</evidence>
<dbReference type="PANTHER" id="PTHR31066">
    <property type="entry name" value="OS05G0427100 PROTEIN-RELATED"/>
    <property type="match status" value="1"/>
</dbReference>
<dbReference type="PANTHER" id="PTHR31066:SF85">
    <property type="entry name" value="OS02G0809100 PROTEIN"/>
    <property type="match status" value="1"/>
</dbReference>